<feature type="transmembrane region" description="Helical" evidence="7">
    <location>
        <begin position="304"/>
        <end position="326"/>
    </location>
</feature>
<evidence type="ECO:0000313" key="10">
    <source>
        <dbReference type="Proteomes" id="UP000268014"/>
    </source>
</evidence>
<keyword evidence="5 7" id="KW-0472">Membrane</keyword>
<evidence type="ECO:0000256" key="7">
    <source>
        <dbReference type="SAM" id="Phobius"/>
    </source>
</evidence>
<dbReference type="GO" id="GO:0005886">
    <property type="term" value="C:plasma membrane"/>
    <property type="evidence" value="ECO:0007669"/>
    <property type="project" value="TreeGrafter"/>
</dbReference>
<comment type="similarity">
    <text evidence="2">Belongs to the patched family.</text>
</comment>
<dbReference type="OMA" id="GFTIWEL"/>
<dbReference type="Proteomes" id="UP000268014">
    <property type="component" value="Unassembled WGS sequence"/>
</dbReference>
<dbReference type="GO" id="GO:0006897">
    <property type="term" value="P:endocytosis"/>
    <property type="evidence" value="ECO:0007669"/>
    <property type="project" value="TreeGrafter"/>
</dbReference>
<dbReference type="PANTHER" id="PTHR10796:SF90">
    <property type="entry name" value="SSD DOMAIN-CONTAINING PROTEIN"/>
    <property type="match status" value="1"/>
</dbReference>
<dbReference type="EMBL" id="UZAF01016985">
    <property type="protein sequence ID" value="VDO36450.1"/>
    <property type="molecule type" value="Genomic_DNA"/>
</dbReference>
<accession>A0A0N4WEI0</accession>
<evidence type="ECO:0000256" key="3">
    <source>
        <dbReference type="ARBA" id="ARBA00022692"/>
    </source>
</evidence>
<evidence type="ECO:0000256" key="6">
    <source>
        <dbReference type="ARBA" id="ARBA00023180"/>
    </source>
</evidence>
<dbReference type="WBParaSite" id="HPLM_0000904801-mRNA-1">
    <property type="protein sequence ID" value="HPLM_0000904801-mRNA-1"/>
    <property type="gene ID" value="HPLM_0000904801"/>
</dbReference>
<dbReference type="PROSITE" id="PS50156">
    <property type="entry name" value="SSD"/>
    <property type="match status" value="1"/>
</dbReference>
<dbReference type="InterPro" id="IPR000731">
    <property type="entry name" value="SSD"/>
</dbReference>
<keyword evidence="10" id="KW-1185">Reference proteome</keyword>
<feature type="transmembrane region" description="Helical" evidence="7">
    <location>
        <begin position="371"/>
        <end position="389"/>
    </location>
</feature>
<evidence type="ECO:0000256" key="1">
    <source>
        <dbReference type="ARBA" id="ARBA00004141"/>
    </source>
</evidence>
<dbReference type="GO" id="GO:0030659">
    <property type="term" value="C:cytoplasmic vesicle membrane"/>
    <property type="evidence" value="ECO:0007669"/>
    <property type="project" value="TreeGrafter"/>
</dbReference>
<feature type="domain" description="SSD" evidence="8">
    <location>
        <begin position="241"/>
        <end position="327"/>
    </location>
</feature>
<comment type="subcellular location">
    <subcellularLocation>
        <location evidence="1">Membrane</location>
        <topology evidence="1">Multi-pass membrane protein</topology>
    </subcellularLocation>
</comment>
<dbReference type="InterPro" id="IPR051697">
    <property type="entry name" value="Patched_domain-protein"/>
</dbReference>
<evidence type="ECO:0000259" key="8">
    <source>
        <dbReference type="PROSITE" id="PS50156"/>
    </source>
</evidence>
<evidence type="ECO:0000256" key="4">
    <source>
        <dbReference type="ARBA" id="ARBA00022989"/>
    </source>
</evidence>
<dbReference type="SUPFAM" id="SSF82866">
    <property type="entry name" value="Multidrug efflux transporter AcrB transmembrane domain"/>
    <property type="match status" value="1"/>
</dbReference>
<keyword evidence="6" id="KW-0325">Glycoprotein</keyword>
<protein>
    <submittedName>
        <fullName evidence="11">SSD domain-containing protein</fullName>
    </submittedName>
</protein>
<dbReference type="PANTHER" id="PTHR10796">
    <property type="entry name" value="PATCHED-RELATED"/>
    <property type="match status" value="1"/>
</dbReference>
<sequence length="478" mass="54879">MLISLTSYGMYNIDLRDSIREGYTALDAPSRYETQARREFLDTPVDPMEMILLLLSKDRGSMHRKALLDEAATIVDLVYNMTFIYESRSLTYEKMCSPYCFSRNLFNGFKHYYDVNHRSATKYGTWSDLYNLSYPFASIWGVRLPLEQLMFGVVLKRPNISDVPVEPKKVKRFFDFGNDIPVDRTKPLESQITNMEHVELLVLYLYGFKNTTEIERGFTIWELGIHDWTKRGEFYFKEVSGVDALFLMMFSWQKMIEFDYTPSGRLGMVFEECGPSITITSVTNMLAFSIGAITPTPEVRIFCMGSGIAMLMTYVYQLILFGPVLAIATSYESKLEDEEQATSGFRALINLTFMTLLRAHCAFIGRTEVAAIVFVLTIIYLGFSIQGVVTMKTRLDSAKILPLESELRRPNSLLMDYVWKEHLSPTFLVNNRFNLTDTNLTRQFWDVLRELESLSLCKGTTMKVTPGRKLSGSTPLEC</sequence>
<evidence type="ECO:0000256" key="2">
    <source>
        <dbReference type="ARBA" id="ARBA00005585"/>
    </source>
</evidence>
<dbReference type="OrthoDB" id="6510177at2759"/>
<name>A0A0N4WEI0_HAEPC</name>
<keyword evidence="4 7" id="KW-1133">Transmembrane helix</keyword>
<evidence type="ECO:0000313" key="11">
    <source>
        <dbReference type="WBParaSite" id="HPLM_0000904801-mRNA-1"/>
    </source>
</evidence>
<reference evidence="11" key="1">
    <citation type="submission" date="2017-02" db="UniProtKB">
        <authorList>
            <consortium name="WormBaseParasite"/>
        </authorList>
    </citation>
    <scope>IDENTIFICATION</scope>
</reference>
<evidence type="ECO:0000313" key="9">
    <source>
        <dbReference type="EMBL" id="VDO36450.1"/>
    </source>
</evidence>
<dbReference type="InterPro" id="IPR003392">
    <property type="entry name" value="PTHD_SSD"/>
</dbReference>
<dbReference type="GO" id="GO:0018996">
    <property type="term" value="P:molting cycle, collagen and cuticulin-based cuticle"/>
    <property type="evidence" value="ECO:0007669"/>
    <property type="project" value="TreeGrafter"/>
</dbReference>
<gene>
    <name evidence="9" type="ORF">HPLM_LOCUS9040</name>
</gene>
<evidence type="ECO:0000256" key="5">
    <source>
        <dbReference type="ARBA" id="ARBA00023136"/>
    </source>
</evidence>
<reference evidence="9 10" key="2">
    <citation type="submission" date="2018-11" db="EMBL/GenBank/DDBJ databases">
        <authorList>
            <consortium name="Pathogen Informatics"/>
        </authorList>
    </citation>
    <scope>NUCLEOTIDE SEQUENCE [LARGE SCALE GENOMIC DNA]</scope>
    <source>
        <strain evidence="9 10">MHpl1</strain>
    </source>
</reference>
<dbReference type="AlphaFoldDB" id="A0A0N4WEI0"/>
<proteinExistence type="inferred from homology"/>
<organism evidence="11">
    <name type="scientific">Haemonchus placei</name>
    <name type="common">Barber's pole worm</name>
    <dbReference type="NCBI Taxonomy" id="6290"/>
    <lineage>
        <taxon>Eukaryota</taxon>
        <taxon>Metazoa</taxon>
        <taxon>Ecdysozoa</taxon>
        <taxon>Nematoda</taxon>
        <taxon>Chromadorea</taxon>
        <taxon>Rhabditida</taxon>
        <taxon>Rhabditina</taxon>
        <taxon>Rhabditomorpha</taxon>
        <taxon>Strongyloidea</taxon>
        <taxon>Trichostrongylidae</taxon>
        <taxon>Haemonchus</taxon>
    </lineage>
</organism>
<keyword evidence="3 7" id="KW-0812">Transmembrane</keyword>
<dbReference type="Pfam" id="PF02460">
    <property type="entry name" value="Patched"/>
    <property type="match status" value="1"/>
</dbReference>